<evidence type="ECO:0000313" key="2">
    <source>
        <dbReference type="Proteomes" id="UP000821845"/>
    </source>
</evidence>
<sequence>MDSGKFIAQAKQLGLEGTELRAWVKEQQGQAREEQASSLSNYGKKGHPAYECPSGSNALQPSCLYAPQAQHRDPIRDGYIELRNGDKVPVVNAMRVTQPRCHAENLPVVSKALRGTDISVLRDTVCNTVIARRDLVREDELTGTSKLVYVVDGTAKMLPEVSIEVQTPYLDALLQKTPTTTMATKVESRTTATKPAQVSEEESMDFASQSPMNDFKGIAPWRPRTPTLIFPPQGRLTAQMRSDTRGNRQRSGTYGEEDSSPRTASFQQITSQNAGVGLGRKIRMGVRTRRDPQELLKDPHAIAEPHGVRTTRTARSKIDVHAKTNYTREDETVGPSENQPTEQERPQSTGVTSCQLDEAANLETFRSRIVDLNETSYMRGISGGGSQRVFIKEDLVTRF</sequence>
<accession>A0ACB7T0Y2</accession>
<organism evidence="1 2">
    <name type="scientific">Hyalomma asiaticum</name>
    <name type="common">Tick</name>
    <dbReference type="NCBI Taxonomy" id="266040"/>
    <lineage>
        <taxon>Eukaryota</taxon>
        <taxon>Metazoa</taxon>
        <taxon>Ecdysozoa</taxon>
        <taxon>Arthropoda</taxon>
        <taxon>Chelicerata</taxon>
        <taxon>Arachnida</taxon>
        <taxon>Acari</taxon>
        <taxon>Parasitiformes</taxon>
        <taxon>Ixodida</taxon>
        <taxon>Ixodoidea</taxon>
        <taxon>Ixodidae</taxon>
        <taxon>Hyalomminae</taxon>
        <taxon>Hyalomma</taxon>
    </lineage>
</organism>
<proteinExistence type="predicted"/>
<dbReference type="EMBL" id="CM023491">
    <property type="protein sequence ID" value="KAH6940598.1"/>
    <property type="molecule type" value="Genomic_DNA"/>
</dbReference>
<comment type="caution">
    <text evidence="1">The sequence shown here is derived from an EMBL/GenBank/DDBJ whole genome shotgun (WGS) entry which is preliminary data.</text>
</comment>
<gene>
    <name evidence="1" type="ORF">HPB50_002998</name>
</gene>
<protein>
    <submittedName>
        <fullName evidence="1">Uncharacterized protein</fullName>
    </submittedName>
</protein>
<dbReference type="Proteomes" id="UP000821845">
    <property type="component" value="Chromosome 11"/>
</dbReference>
<keyword evidence="2" id="KW-1185">Reference proteome</keyword>
<evidence type="ECO:0000313" key="1">
    <source>
        <dbReference type="EMBL" id="KAH6940598.1"/>
    </source>
</evidence>
<name>A0ACB7T0Y2_HYAAI</name>
<reference evidence="1" key="1">
    <citation type="submission" date="2020-05" db="EMBL/GenBank/DDBJ databases">
        <title>Large-scale comparative analyses of tick genomes elucidate their genetic diversity and vector capacities.</title>
        <authorList>
            <person name="Jia N."/>
            <person name="Wang J."/>
            <person name="Shi W."/>
            <person name="Du L."/>
            <person name="Sun Y."/>
            <person name="Zhan W."/>
            <person name="Jiang J."/>
            <person name="Wang Q."/>
            <person name="Zhang B."/>
            <person name="Ji P."/>
            <person name="Sakyi L.B."/>
            <person name="Cui X."/>
            <person name="Yuan T."/>
            <person name="Jiang B."/>
            <person name="Yang W."/>
            <person name="Lam T.T.-Y."/>
            <person name="Chang Q."/>
            <person name="Ding S."/>
            <person name="Wang X."/>
            <person name="Zhu J."/>
            <person name="Ruan X."/>
            <person name="Zhao L."/>
            <person name="Wei J."/>
            <person name="Que T."/>
            <person name="Du C."/>
            <person name="Cheng J."/>
            <person name="Dai P."/>
            <person name="Han X."/>
            <person name="Huang E."/>
            <person name="Gao Y."/>
            <person name="Liu J."/>
            <person name="Shao H."/>
            <person name="Ye R."/>
            <person name="Li L."/>
            <person name="Wei W."/>
            <person name="Wang X."/>
            <person name="Wang C."/>
            <person name="Yang T."/>
            <person name="Huo Q."/>
            <person name="Li W."/>
            <person name="Guo W."/>
            <person name="Chen H."/>
            <person name="Zhou L."/>
            <person name="Ni X."/>
            <person name="Tian J."/>
            <person name="Zhou Y."/>
            <person name="Sheng Y."/>
            <person name="Liu T."/>
            <person name="Pan Y."/>
            <person name="Xia L."/>
            <person name="Li J."/>
            <person name="Zhao F."/>
            <person name="Cao W."/>
        </authorList>
    </citation>
    <scope>NUCLEOTIDE SEQUENCE</scope>
    <source>
        <strain evidence="1">Hyas-2018</strain>
    </source>
</reference>